<evidence type="ECO:0000256" key="1">
    <source>
        <dbReference type="SAM" id="MobiDB-lite"/>
    </source>
</evidence>
<comment type="caution">
    <text evidence="2">The sequence shown here is derived from an EMBL/GenBank/DDBJ whole genome shotgun (WGS) entry which is preliminary data.</text>
</comment>
<name>A0AAD8VWJ2_LOLMU</name>
<reference evidence="2" key="1">
    <citation type="submission" date="2023-07" db="EMBL/GenBank/DDBJ databases">
        <title>A chromosome-level genome assembly of Lolium multiflorum.</title>
        <authorList>
            <person name="Chen Y."/>
            <person name="Copetti D."/>
            <person name="Kolliker R."/>
            <person name="Studer B."/>
        </authorList>
    </citation>
    <scope>NUCLEOTIDE SEQUENCE</scope>
    <source>
        <strain evidence="2">02402/16</strain>
        <tissue evidence="2">Leaf</tissue>
    </source>
</reference>
<evidence type="ECO:0008006" key="4">
    <source>
        <dbReference type="Google" id="ProtNLM"/>
    </source>
</evidence>
<keyword evidence="3" id="KW-1185">Reference proteome</keyword>
<dbReference type="SUPFAM" id="SSF47095">
    <property type="entry name" value="HMG-box"/>
    <property type="match status" value="1"/>
</dbReference>
<gene>
    <name evidence="2" type="ORF">QYE76_025277</name>
</gene>
<sequence>MERPKSPKPTSKTSRARGRVTEARSDRAKPTYVLCSGAASGLRPLRRCLRPPRAAAPDSVPLLAGWLLFLSPGPGPCLPHLAVTGFAAVGQPLSDAAARKTPTLHHRTASRLQQQVEGKVGTSNKDESRLKVVVVGGKHKKNARDAWNAFMFEFRTVYRTQHPNASSADVMSAAREEWRNMAEDVMRDTQEEWRNVTEEKAPYHGGKAAKKNPDHDGSKAATDKGSKKAVNKGPEKTRATFREGYINRIGLRRSLLSRRSVPEVHKRGQPMKYYFPMRTTGRK</sequence>
<dbReference type="EMBL" id="JAUUTY010000006">
    <property type="protein sequence ID" value="KAK1619760.1"/>
    <property type="molecule type" value="Genomic_DNA"/>
</dbReference>
<evidence type="ECO:0000313" key="3">
    <source>
        <dbReference type="Proteomes" id="UP001231189"/>
    </source>
</evidence>
<organism evidence="2 3">
    <name type="scientific">Lolium multiflorum</name>
    <name type="common">Italian ryegrass</name>
    <name type="synonym">Lolium perenne subsp. multiflorum</name>
    <dbReference type="NCBI Taxonomy" id="4521"/>
    <lineage>
        <taxon>Eukaryota</taxon>
        <taxon>Viridiplantae</taxon>
        <taxon>Streptophyta</taxon>
        <taxon>Embryophyta</taxon>
        <taxon>Tracheophyta</taxon>
        <taxon>Spermatophyta</taxon>
        <taxon>Magnoliopsida</taxon>
        <taxon>Liliopsida</taxon>
        <taxon>Poales</taxon>
        <taxon>Poaceae</taxon>
        <taxon>BOP clade</taxon>
        <taxon>Pooideae</taxon>
        <taxon>Poodae</taxon>
        <taxon>Poeae</taxon>
        <taxon>Poeae Chloroplast Group 2 (Poeae type)</taxon>
        <taxon>Loliodinae</taxon>
        <taxon>Loliinae</taxon>
        <taxon>Lolium</taxon>
    </lineage>
</organism>
<proteinExistence type="predicted"/>
<protein>
    <recommendedName>
        <fullName evidence="4">HMG box domain-containing protein</fullName>
    </recommendedName>
</protein>
<evidence type="ECO:0000313" key="2">
    <source>
        <dbReference type="EMBL" id="KAK1619760.1"/>
    </source>
</evidence>
<dbReference type="Proteomes" id="UP001231189">
    <property type="component" value="Unassembled WGS sequence"/>
</dbReference>
<accession>A0AAD8VWJ2</accession>
<dbReference type="InterPro" id="IPR036910">
    <property type="entry name" value="HMG_box_dom_sf"/>
</dbReference>
<dbReference type="Gene3D" id="1.10.30.10">
    <property type="entry name" value="High mobility group box domain"/>
    <property type="match status" value="1"/>
</dbReference>
<feature type="region of interest" description="Disordered" evidence="1">
    <location>
        <begin position="1"/>
        <end position="27"/>
    </location>
</feature>
<dbReference type="AlphaFoldDB" id="A0AAD8VWJ2"/>
<feature type="region of interest" description="Disordered" evidence="1">
    <location>
        <begin position="198"/>
        <end position="237"/>
    </location>
</feature>
<feature type="compositionally biased region" description="Basic and acidic residues" evidence="1">
    <location>
        <begin position="211"/>
        <end position="226"/>
    </location>
</feature>